<sequence>MNRIERDKYIAWVGYTIGDIQIWGQYERLFDFIFEEYPKTKRRFDEISLPTLFTLSHAIELGLKENIKYFKKYHESKHLSKFENWTLLTKSHDLKNLAEEFKCGYNKLHKMVNADKENKEEFNKYFKSFQELISLLDRNSETYRYYLKIDNKGDRIKESIEHTKRIDFLEIKEHFDEVKTLLIGAPNSIGIYTDFIDFQKAKPEYKKGKGYLYCQRLHYTEHFLDNIKETLNKRMTKIKDDRWFDSKTGENFEIEIYNNDIYIIAV</sequence>
<reference evidence="1 2" key="1">
    <citation type="submission" date="2017-04" db="EMBL/GenBank/DDBJ databases">
        <title>Compelte genome sequence of WV33.</title>
        <authorList>
            <person name="Lee P.C."/>
        </authorList>
    </citation>
    <scope>NUCLEOTIDE SEQUENCE [LARGE SCALE GENOMIC DNA]</scope>
    <source>
        <strain evidence="1 2">WV33</strain>
    </source>
</reference>
<dbReference type="Proteomes" id="UP000244527">
    <property type="component" value="Chromosome"/>
</dbReference>
<name>A0A2S1LG93_9FLAO</name>
<gene>
    <name evidence="1" type="ORF">FFWV33_15185</name>
</gene>
<dbReference type="RefSeq" id="WP_159086043.1">
    <property type="nucleotide sequence ID" value="NZ_CP020918.1"/>
</dbReference>
<evidence type="ECO:0000313" key="2">
    <source>
        <dbReference type="Proteomes" id="UP000244527"/>
    </source>
</evidence>
<dbReference type="KEGG" id="ffa:FFWV33_15185"/>
<keyword evidence="2" id="KW-1185">Reference proteome</keyword>
<dbReference type="EMBL" id="CP020918">
    <property type="protein sequence ID" value="AWG22775.1"/>
    <property type="molecule type" value="Genomic_DNA"/>
</dbReference>
<accession>A0A2S1LG93</accession>
<evidence type="ECO:0000313" key="1">
    <source>
        <dbReference type="EMBL" id="AWG22775.1"/>
    </source>
</evidence>
<dbReference type="AlphaFoldDB" id="A0A2S1LG93"/>
<dbReference type="OrthoDB" id="1491312at2"/>
<protein>
    <submittedName>
        <fullName evidence="1">Uncharacterized protein</fullName>
    </submittedName>
</protein>
<proteinExistence type="predicted"/>
<organism evidence="1 2">
    <name type="scientific">Flavobacterium faecale</name>
    <dbReference type="NCBI Taxonomy" id="1355330"/>
    <lineage>
        <taxon>Bacteria</taxon>
        <taxon>Pseudomonadati</taxon>
        <taxon>Bacteroidota</taxon>
        <taxon>Flavobacteriia</taxon>
        <taxon>Flavobacteriales</taxon>
        <taxon>Flavobacteriaceae</taxon>
        <taxon>Flavobacterium</taxon>
    </lineage>
</organism>